<dbReference type="Proteomes" id="UP001278500">
    <property type="component" value="Unassembled WGS sequence"/>
</dbReference>
<dbReference type="GeneID" id="87868411"/>
<reference evidence="1" key="1">
    <citation type="journal article" date="2023" name="Mol. Phylogenet. Evol.">
        <title>Genome-scale phylogeny and comparative genomics of the fungal order Sordariales.</title>
        <authorList>
            <person name="Hensen N."/>
            <person name="Bonometti L."/>
            <person name="Westerberg I."/>
            <person name="Brannstrom I.O."/>
            <person name="Guillou S."/>
            <person name="Cros-Aarteil S."/>
            <person name="Calhoun S."/>
            <person name="Haridas S."/>
            <person name="Kuo A."/>
            <person name="Mondo S."/>
            <person name="Pangilinan J."/>
            <person name="Riley R."/>
            <person name="LaButti K."/>
            <person name="Andreopoulos B."/>
            <person name="Lipzen A."/>
            <person name="Chen C."/>
            <person name="Yan M."/>
            <person name="Daum C."/>
            <person name="Ng V."/>
            <person name="Clum A."/>
            <person name="Steindorff A."/>
            <person name="Ohm R.A."/>
            <person name="Martin F."/>
            <person name="Silar P."/>
            <person name="Natvig D.O."/>
            <person name="Lalanne C."/>
            <person name="Gautier V."/>
            <person name="Ament-Velasquez S.L."/>
            <person name="Kruys A."/>
            <person name="Hutchinson M.I."/>
            <person name="Powell A.J."/>
            <person name="Barry K."/>
            <person name="Miller A.N."/>
            <person name="Grigoriev I.V."/>
            <person name="Debuchy R."/>
            <person name="Gladieux P."/>
            <person name="Hiltunen Thoren M."/>
            <person name="Johannesson H."/>
        </authorList>
    </citation>
    <scope>NUCLEOTIDE SEQUENCE</scope>
    <source>
        <strain evidence="1">CBS 560.94</strain>
    </source>
</reference>
<protein>
    <submittedName>
        <fullName evidence="1">Uncharacterized protein</fullName>
    </submittedName>
</protein>
<gene>
    <name evidence="1" type="ORF">B0H65DRAFT_67188</name>
</gene>
<accession>A0AAE0JQT2</accession>
<dbReference type="EMBL" id="JAUEPP010000001">
    <property type="protein sequence ID" value="KAK3356069.1"/>
    <property type="molecule type" value="Genomic_DNA"/>
</dbReference>
<evidence type="ECO:0000313" key="2">
    <source>
        <dbReference type="Proteomes" id="UP001278500"/>
    </source>
</evidence>
<sequence>MLEKAIGVLFQCLALVANSYFPIPKHFPSKKPSRPRCSSVKTQLTAQAPLCSLLVLRIVHLSDLPPTFFRLWRSDHP</sequence>
<organism evidence="1 2">
    <name type="scientific">Neurospora tetraspora</name>
    <dbReference type="NCBI Taxonomy" id="94610"/>
    <lineage>
        <taxon>Eukaryota</taxon>
        <taxon>Fungi</taxon>
        <taxon>Dikarya</taxon>
        <taxon>Ascomycota</taxon>
        <taxon>Pezizomycotina</taxon>
        <taxon>Sordariomycetes</taxon>
        <taxon>Sordariomycetidae</taxon>
        <taxon>Sordariales</taxon>
        <taxon>Sordariaceae</taxon>
        <taxon>Neurospora</taxon>
    </lineage>
</organism>
<dbReference type="AlphaFoldDB" id="A0AAE0JQT2"/>
<keyword evidence="2" id="KW-1185">Reference proteome</keyword>
<name>A0AAE0JQT2_9PEZI</name>
<dbReference type="RefSeq" id="XP_062687446.1">
    <property type="nucleotide sequence ID" value="XM_062831257.1"/>
</dbReference>
<evidence type="ECO:0000313" key="1">
    <source>
        <dbReference type="EMBL" id="KAK3356069.1"/>
    </source>
</evidence>
<comment type="caution">
    <text evidence="1">The sequence shown here is derived from an EMBL/GenBank/DDBJ whole genome shotgun (WGS) entry which is preliminary data.</text>
</comment>
<reference evidence="1" key="2">
    <citation type="submission" date="2023-06" db="EMBL/GenBank/DDBJ databases">
        <authorList>
            <consortium name="Lawrence Berkeley National Laboratory"/>
            <person name="Haridas S."/>
            <person name="Hensen N."/>
            <person name="Bonometti L."/>
            <person name="Westerberg I."/>
            <person name="Brannstrom I.O."/>
            <person name="Guillou S."/>
            <person name="Cros-Aarteil S."/>
            <person name="Calhoun S."/>
            <person name="Kuo A."/>
            <person name="Mondo S."/>
            <person name="Pangilinan J."/>
            <person name="Riley R."/>
            <person name="Labutti K."/>
            <person name="Andreopoulos B."/>
            <person name="Lipzen A."/>
            <person name="Chen C."/>
            <person name="Yanf M."/>
            <person name="Daum C."/>
            <person name="Ng V."/>
            <person name="Clum A."/>
            <person name="Steindorff A."/>
            <person name="Ohm R."/>
            <person name="Martin F."/>
            <person name="Silar P."/>
            <person name="Natvig D."/>
            <person name="Lalanne C."/>
            <person name="Gautier V."/>
            <person name="Ament-Velasquez S.L."/>
            <person name="Kruys A."/>
            <person name="Hutchinson M.I."/>
            <person name="Powell A.J."/>
            <person name="Barry K."/>
            <person name="Miller A.N."/>
            <person name="Grigoriev I.V."/>
            <person name="Debuchy R."/>
            <person name="Gladieux P."/>
            <person name="Thoren M.H."/>
            <person name="Johannesson H."/>
        </authorList>
    </citation>
    <scope>NUCLEOTIDE SEQUENCE</scope>
    <source>
        <strain evidence="1">CBS 560.94</strain>
    </source>
</reference>
<proteinExistence type="predicted"/>